<evidence type="ECO:0000313" key="5">
    <source>
        <dbReference type="Proteomes" id="UP000290189"/>
    </source>
</evidence>
<feature type="region of interest" description="Disordered" evidence="1">
    <location>
        <begin position="1"/>
        <end position="68"/>
    </location>
</feature>
<dbReference type="Proteomes" id="UP000290189">
    <property type="component" value="Unassembled WGS sequence"/>
</dbReference>
<evidence type="ECO:0000313" key="4">
    <source>
        <dbReference type="Proteomes" id="UP000039324"/>
    </source>
</evidence>
<sequence>MSQVAGRHRPYDECWPSPAPRSPTMSYHVPKSPATPGGATPTRPPPTLEPILEIDDDRQNEMPGKRDN</sequence>
<feature type="compositionally biased region" description="Basic and acidic residues" evidence="1">
    <location>
        <begin position="57"/>
        <end position="68"/>
    </location>
</feature>
<organism evidence="2 4">
    <name type="scientific">Plasmodiophora brassicae</name>
    <name type="common">Clubroot disease agent</name>
    <dbReference type="NCBI Taxonomy" id="37360"/>
    <lineage>
        <taxon>Eukaryota</taxon>
        <taxon>Sar</taxon>
        <taxon>Rhizaria</taxon>
        <taxon>Endomyxa</taxon>
        <taxon>Phytomyxea</taxon>
        <taxon>Plasmodiophorida</taxon>
        <taxon>Plasmodiophoridae</taxon>
        <taxon>Plasmodiophora</taxon>
    </lineage>
</organism>
<keyword evidence="4" id="KW-1185">Reference proteome</keyword>
<evidence type="ECO:0000256" key="1">
    <source>
        <dbReference type="SAM" id="MobiDB-lite"/>
    </source>
</evidence>
<reference evidence="2 4" key="1">
    <citation type="submission" date="2015-02" db="EMBL/GenBank/DDBJ databases">
        <authorList>
            <person name="Chooi Y.-H."/>
        </authorList>
    </citation>
    <scope>NUCLEOTIDE SEQUENCE [LARGE SCALE GENOMIC DNA]</scope>
    <source>
        <strain evidence="2">E3</strain>
    </source>
</reference>
<evidence type="ECO:0000313" key="2">
    <source>
        <dbReference type="EMBL" id="CEP02948.1"/>
    </source>
</evidence>
<dbReference type="EMBL" id="CDSF01000134">
    <property type="protein sequence ID" value="CEP02948.1"/>
    <property type="molecule type" value="Genomic_DNA"/>
</dbReference>
<reference evidence="3 5" key="2">
    <citation type="submission" date="2018-03" db="EMBL/GenBank/DDBJ databases">
        <authorList>
            <person name="Fogelqvist J."/>
        </authorList>
    </citation>
    <scope>NUCLEOTIDE SEQUENCE [LARGE SCALE GENOMIC DNA]</scope>
</reference>
<dbReference type="Proteomes" id="UP000039324">
    <property type="component" value="Unassembled WGS sequence"/>
</dbReference>
<name>A0A0G4J5R1_PLABS</name>
<accession>A0A0G4J5R1</accession>
<dbReference type="AlphaFoldDB" id="A0A0G4J5R1"/>
<gene>
    <name evidence="2" type="ORF">PBRA_009166</name>
    <name evidence="3" type="ORF">PLBR_LOCUS8774</name>
</gene>
<dbReference type="EMBL" id="OVEO01000018">
    <property type="protein sequence ID" value="SPR01559.1"/>
    <property type="molecule type" value="Genomic_DNA"/>
</dbReference>
<geneLocation type="mitochondrion" evidence="3"/>
<protein>
    <submittedName>
        <fullName evidence="2">Uncharacterized protein</fullName>
    </submittedName>
</protein>
<proteinExistence type="predicted"/>
<keyword evidence="3" id="KW-0496">Mitochondrion</keyword>
<evidence type="ECO:0000313" key="3">
    <source>
        <dbReference type="EMBL" id="SPR01559.1"/>
    </source>
</evidence>